<reference evidence="2 3" key="1">
    <citation type="submission" date="2011-11" db="EMBL/GenBank/DDBJ databases">
        <title>Complete sequence of Granulicella mallensis MP5ACTX8.</title>
        <authorList>
            <consortium name="US DOE Joint Genome Institute"/>
            <person name="Lucas S."/>
            <person name="Copeland A."/>
            <person name="Lapidus A."/>
            <person name="Cheng J.-F."/>
            <person name="Goodwin L."/>
            <person name="Pitluck S."/>
            <person name="Peters L."/>
            <person name="Lu M."/>
            <person name="Detter J.C."/>
            <person name="Han C."/>
            <person name="Tapia R."/>
            <person name="Land M."/>
            <person name="Hauser L."/>
            <person name="Kyrpides N."/>
            <person name="Ivanova N."/>
            <person name="Mikhailova N."/>
            <person name="Pagani I."/>
            <person name="Rawat S."/>
            <person name="Mannisto M."/>
            <person name="Haggblom M."/>
            <person name="Woyke T."/>
        </authorList>
    </citation>
    <scope>NUCLEOTIDE SEQUENCE [LARGE SCALE GENOMIC DNA]</scope>
    <source>
        <strain evidence="3">ATCC BAA-1857 / DSM 23137 / MP5ACTX8</strain>
    </source>
</reference>
<dbReference type="KEGG" id="gma:AciX8_2651"/>
<dbReference type="HOGENOM" id="CLU_075318_0_0_0"/>
<dbReference type="STRING" id="682795.AciX8_2651"/>
<keyword evidence="3" id="KW-1185">Reference proteome</keyword>
<evidence type="ECO:0000313" key="2">
    <source>
        <dbReference type="EMBL" id="AEU36961.1"/>
    </source>
</evidence>
<feature type="signal peptide" evidence="1">
    <location>
        <begin position="1"/>
        <end position="40"/>
    </location>
</feature>
<name>G8P137_GRAMM</name>
<dbReference type="EMBL" id="CP003130">
    <property type="protein sequence ID" value="AEU36961.1"/>
    <property type="molecule type" value="Genomic_DNA"/>
</dbReference>
<dbReference type="eggNOG" id="ENOG502Z7QP">
    <property type="taxonomic scope" value="Bacteria"/>
</dbReference>
<accession>G8P137</accession>
<dbReference type="Proteomes" id="UP000007113">
    <property type="component" value="Chromosome"/>
</dbReference>
<dbReference type="AlphaFoldDB" id="G8P137"/>
<keyword evidence="1" id="KW-0732">Signal</keyword>
<evidence type="ECO:0000313" key="3">
    <source>
        <dbReference type="Proteomes" id="UP000007113"/>
    </source>
</evidence>
<protein>
    <submittedName>
        <fullName evidence="2">Putative secreted protein</fullName>
    </submittedName>
</protein>
<gene>
    <name evidence="2" type="ordered locus">AciX8_2651</name>
</gene>
<proteinExistence type="predicted"/>
<sequence precursor="true">MPDRILKTIISRAYRKHYRWIRLQLLIAAVSAALIPLAHATQQDSSQSETAGVEALMARVGPPSQRAIQEFKNAGMEAIKPHTLTASERTKVEIALASLPRLHKRVLEKKLHYLAFVDGIPGIGTGLTSLDEKTGLYDITLRASILDEPLSTFLTNKERRVFTDDGSGLTVTMSGTGTDALTYILLHESTHVVDKSCGITADPHSRFTADIWVSQKSMVPPLASSAVATTTFRGGHPLGVGQATTVYGALAQSPFVSLYSTAAATEDLAELVAWREVLIQHQGSLVIEVNDASGKTLRQWEPLTFPGVQKRFEDVDELLASPATCRNLA</sequence>
<organism evidence="2 3">
    <name type="scientific">Granulicella mallensis (strain ATCC BAA-1857 / DSM 23137 / MP5ACTX8)</name>
    <dbReference type="NCBI Taxonomy" id="682795"/>
    <lineage>
        <taxon>Bacteria</taxon>
        <taxon>Pseudomonadati</taxon>
        <taxon>Acidobacteriota</taxon>
        <taxon>Terriglobia</taxon>
        <taxon>Terriglobales</taxon>
        <taxon>Acidobacteriaceae</taxon>
        <taxon>Granulicella</taxon>
    </lineage>
</organism>
<feature type="chain" id="PRO_5003513238" evidence="1">
    <location>
        <begin position="41"/>
        <end position="329"/>
    </location>
</feature>
<evidence type="ECO:0000256" key="1">
    <source>
        <dbReference type="SAM" id="SignalP"/>
    </source>
</evidence>